<dbReference type="OrthoDB" id="9762009at2"/>
<dbReference type="Pfam" id="PF13396">
    <property type="entry name" value="PLDc_N"/>
    <property type="match status" value="1"/>
</dbReference>
<dbReference type="PANTHER" id="PTHR21248:SF22">
    <property type="entry name" value="PHOSPHOLIPASE D"/>
    <property type="match status" value="1"/>
</dbReference>
<evidence type="ECO:0000313" key="17">
    <source>
        <dbReference type="Proteomes" id="UP000829401"/>
    </source>
</evidence>
<dbReference type="FunFam" id="3.30.870.10:FF:000021">
    <property type="entry name" value="Cardiolipin synthase"/>
    <property type="match status" value="1"/>
</dbReference>
<evidence type="ECO:0000256" key="7">
    <source>
        <dbReference type="ARBA" id="ARBA00022989"/>
    </source>
</evidence>
<dbReference type="GO" id="GO:0008808">
    <property type="term" value="F:cardiolipin synthase activity"/>
    <property type="evidence" value="ECO:0007669"/>
    <property type="project" value="UniProtKB-UniRule"/>
</dbReference>
<evidence type="ECO:0000256" key="2">
    <source>
        <dbReference type="ARBA" id="ARBA00022475"/>
    </source>
</evidence>
<evidence type="ECO:0000256" key="11">
    <source>
        <dbReference type="ARBA" id="ARBA00023264"/>
    </source>
</evidence>
<dbReference type="PANTHER" id="PTHR21248">
    <property type="entry name" value="CARDIOLIPIN SYNTHASE"/>
    <property type="match status" value="1"/>
</dbReference>
<dbReference type="InterPro" id="IPR027379">
    <property type="entry name" value="CLS_N"/>
</dbReference>
<feature type="domain" description="PLD phosphodiesterase" evidence="15">
    <location>
        <begin position="217"/>
        <end position="244"/>
    </location>
</feature>
<keyword evidence="11 13" id="KW-1208">Phospholipid metabolism</keyword>
<comment type="catalytic activity">
    <reaction evidence="13">
        <text>2 a 1,2-diacyl-sn-glycero-3-phospho-(1'-sn-glycerol) = a cardiolipin + glycerol</text>
        <dbReference type="Rhea" id="RHEA:31451"/>
        <dbReference type="ChEBI" id="CHEBI:17754"/>
        <dbReference type="ChEBI" id="CHEBI:62237"/>
        <dbReference type="ChEBI" id="CHEBI:64716"/>
    </reaction>
</comment>
<dbReference type="InterPro" id="IPR022924">
    <property type="entry name" value="Cardiolipin_synthase"/>
</dbReference>
<keyword evidence="3 13" id="KW-0444">Lipid biosynthesis</keyword>
<feature type="domain" description="PLD phosphodiesterase" evidence="15">
    <location>
        <begin position="394"/>
        <end position="421"/>
    </location>
</feature>
<dbReference type="NCBIfam" id="TIGR04265">
    <property type="entry name" value="bac_cardiolipin"/>
    <property type="match status" value="1"/>
</dbReference>
<keyword evidence="9 13" id="KW-0472">Membrane</keyword>
<proteinExistence type="inferred from homology"/>
<comment type="similarity">
    <text evidence="13">Belongs to the phospholipase D family. Cardiolipin synthase subfamily.</text>
</comment>
<evidence type="ECO:0000259" key="15">
    <source>
        <dbReference type="PROSITE" id="PS50035"/>
    </source>
</evidence>
<comment type="subcellular location">
    <subcellularLocation>
        <location evidence="1 13">Cell membrane</location>
        <topology evidence="1 13">Multi-pass membrane protein</topology>
    </subcellularLocation>
</comment>
<dbReference type="CDD" id="cd09112">
    <property type="entry name" value="PLDc_CLS_2"/>
    <property type="match status" value="1"/>
</dbReference>
<dbReference type="EC" id="2.7.8.-" evidence="13 14"/>
<dbReference type="InterPro" id="IPR030874">
    <property type="entry name" value="Cardiolipin_synth_Firmi"/>
</dbReference>
<feature type="active site" evidence="13">
    <location>
        <position position="401"/>
    </location>
</feature>
<feature type="active site" evidence="13">
    <location>
        <position position="222"/>
    </location>
</feature>
<reference evidence="17" key="1">
    <citation type="journal article" date="2022" name="G3 (Bethesda)">
        <title>Unveiling the complete genome sequence of Alicyclobacillus acidoterrestris DSM 3922T, a taint-producing strain.</title>
        <authorList>
            <person name="Leonardo I.C."/>
            <person name="Barreto Crespo M.T."/>
            <person name="Gaspar F.B."/>
        </authorList>
    </citation>
    <scope>NUCLEOTIDE SEQUENCE [LARGE SCALE GENOMIC DNA]</scope>
    <source>
        <strain evidence="17">DSM 3922</strain>
    </source>
</reference>
<keyword evidence="6" id="KW-0677">Repeat</keyword>
<keyword evidence="8 13" id="KW-0443">Lipid metabolism</keyword>
<feature type="active site" evidence="13">
    <location>
        <position position="224"/>
    </location>
</feature>
<evidence type="ECO:0000256" key="3">
    <source>
        <dbReference type="ARBA" id="ARBA00022516"/>
    </source>
</evidence>
<dbReference type="PROSITE" id="PS50035">
    <property type="entry name" value="PLD"/>
    <property type="match status" value="2"/>
</dbReference>
<evidence type="ECO:0000256" key="4">
    <source>
        <dbReference type="ARBA" id="ARBA00022679"/>
    </source>
</evidence>
<dbReference type="Gene3D" id="3.30.870.10">
    <property type="entry name" value="Endonuclease Chain A"/>
    <property type="match status" value="2"/>
</dbReference>
<feature type="active site" evidence="13">
    <location>
        <position position="399"/>
    </location>
</feature>
<evidence type="ECO:0000256" key="12">
    <source>
        <dbReference type="ARBA" id="ARBA00057569"/>
    </source>
</evidence>
<evidence type="ECO:0000256" key="1">
    <source>
        <dbReference type="ARBA" id="ARBA00004651"/>
    </source>
</evidence>
<dbReference type="EMBL" id="CP080467">
    <property type="protein sequence ID" value="UNO47579.1"/>
    <property type="molecule type" value="Genomic_DNA"/>
</dbReference>
<comment type="function">
    <text evidence="12 13">Catalyzes the reversible phosphatidyl group transfer from one phosphatidylglycerol molecule to another to form cardiolipin (CL) (diphosphatidylglycerol) and glycerol.</text>
</comment>
<keyword evidence="4 13" id="KW-0808">Transferase</keyword>
<evidence type="ECO:0000256" key="10">
    <source>
        <dbReference type="ARBA" id="ARBA00023209"/>
    </source>
</evidence>
<keyword evidence="10 13" id="KW-0594">Phospholipid biosynthesis</keyword>
<dbReference type="GO" id="GO:0005886">
    <property type="term" value="C:plasma membrane"/>
    <property type="evidence" value="ECO:0007669"/>
    <property type="project" value="UniProtKB-SubCell"/>
</dbReference>
<evidence type="ECO:0000256" key="14">
    <source>
        <dbReference type="NCBIfam" id="TIGR04265"/>
    </source>
</evidence>
<evidence type="ECO:0000256" key="5">
    <source>
        <dbReference type="ARBA" id="ARBA00022692"/>
    </source>
</evidence>
<feature type="active site" evidence="13">
    <location>
        <position position="229"/>
    </location>
</feature>
<evidence type="ECO:0000256" key="8">
    <source>
        <dbReference type="ARBA" id="ARBA00023098"/>
    </source>
</evidence>
<dbReference type="Pfam" id="PF13091">
    <property type="entry name" value="PLDc_2"/>
    <property type="match status" value="2"/>
</dbReference>
<dbReference type="InterPro" id="IPR025202">
    <property type="entry name" value="PLD-like_dom"/>
</dbReference>
<keyword evidence="17" id="KW-1185">Reference proteome</keyword>
<evidence type="ECO:0000256" key="9">
    <source>
        <dbReference type="ARBA" id="ARBA00023136"/>
    </source>
</evidence>
<evidence type="ECO:0000256" key="13">
    <source>
        <dbReference type="HAMAP-Rule" id="MF_01916"/>
    </source>
</evidence>
<protein>
    <recommendedName>
        <fullName evidence="13 14">Cardiolipin synthase</fullName>
        <shortName evidence="13">CL synthase</shortName>
        <ecNumber evidence="13 14">2.7.8.-</ecNumber>
    </recommendedName>
</protein>
<dbReference type="AlphaFoldDB" id="A0A9E6ZLK5"/>
<sequence>MIVIHLIYYLIFAVDLLTAFTIIFLERQNAAVTWAWLMVLLFIPIIGFLLYVFLGPHLGRIRVYKVKRHNRLLIEGLAAYQKARIETGQVVYKDPMTHHYRDLIYMNLVSSYGFFTQDNEMQIFTEGHQKFTALLNDIRNAKHHVHLEYYILRSDHLGKQLLDALVEKAKSGVTVRLLYDAVGSTWTKRSFFQPLVEAGGQVAAFFPSRIPFMNFRMNHRNHRKLAIIDGVYGYIGGFNIGDEYLGLNKRFGAWRDTHLRVEGSAVLEMQAMFYLDWNYAASAPMPIDASYFRVKDYTGDVGMQIISSGPNSEVEQIRNAYIKMIHAGKHHIYIQTPYFVPDESLLTALKTAALAGVDVRIMLPSKPDHRVVYWASRFYLGELLAVGVKCYLYTKGFLHAKTVVVDGHIASVGTANIDIRSFKLNFEANAMIYSTTAVAQLEQIFEEDLSYCEELTMERYRGRSRVEKIAESCARLVSPIL</sequence>
<dbReference type="GO" id="GO:0032049">
    <property type="term" value="P:cardiolipin biosynthetic process"/>
    <property type="evidence" value="ECO:0007669"/>
    <property type="project" value="UniProtKB-UniRule"/>
</dbReference>
<keyword evidence="5 13" id="KW-0812">Transmembrane</keyword>
<dbReference type="HAMAP" id="MF_01916">
    <property type="entry name" value="Cardiolipin_synth_Cls"/>
    <property type="match status" value="1"/>
</dbReference>
<keyword evidence="7 13" id="KW-1133">Transmembrane helix</keyword>
<feature type="active site" evidence="13">
    <location>
        <position position="406"/>
    </location>
</feature>
<feature type="transmembrane region" description="Helical" evidence="13">
    <location>
        <begin position="6"/>
        <end position="25"/>
    </location>
</feature>
<name>A0A9E6ZLK5_ALIAG</name>
<evidence type="ECO:0000313" key="16">
    <source>
        <dbReference type="EMBL" id="UNO47579.1"/>
    </source>
</evidence>
<evidence type="ECO:0000256" key="6">
    <source>
        <dbReference type="ARBA" id="ARBA00022737"/>
    </source>
</evidence>
<dbReference type="SUPFAM" id="SSF56024">
    <property type="entry name" value="Phospholipase D/nuclease"/>
    <property type="match status" value="2"/>
</dbReference>
<dbReference type="KEGG" id="aaco:K1I37_12810"/>
<dbReference type="InterPro" id="IPR001736">
    <property type="entry name" value="PLipase_D/transphosphatidylase"/>
</dbReference>
<accession>A0A9E6ZLK5</accession>
<feature type="transmembrane region" description="Helical" evidence="13">
    <location>
        <begin position="32"/>
        <end position="54"/>
    </location>
</feature>
<keyword evidence="2 13" id="KW-1003">Cell membrane</keyword>
<dbReference type="Proteomes" id="UP000829401">
    <property type="component" value="Chromosome"/>
</dbReference>
<gene>
    <name evidence="16" type="primary">cls</name>
    <name evidence="16" type="ORF">K1I37_12810</name>
</gene>
<dbReference type="SMART" id="SM00155">
    <property type="entry name" value="PLDc"/>
    <property type="match status" value="2"/>
</dbReference>
<dbReference type="RefSeq" id="WP_031218236.1">
    <property type="nucleotide sequence ID" value="NZ_AURB01000101.1"/>
</dbReference>
<dbReference type="CDD" id="cd09110">
    <property type="entry name" value="PLDc_CLS_1"/>
    <property type="match status" value="1"/>
</dbReference>
<dbReference type="FunFam" id="3.30.870.10:FF:000014">
    <property type="entry name" value="Cardiolipin synthase"/>
    <property type="match status" value="1"/>
</dbReference>
<organism evidence="16 17">
    <name type="scientific">Alicyclobacillus acidoterrestris (strain ATCC 49025 / DSM 3922 / CIP 106132 / NCIMB 13137 / GD3B)</name>
    <dbReference type="NCBI Taxonomy" id="1356854"/>
    <lineage>
        <taxon>Bacteria</taxon>
        <taxon>Bacillati</taxon>
        <taxon>Bacillota</taxon>
        <taxon>Bacilli</taxon>
        <taxon>Bacillales</taxon>
        <taxon>Alicyclobacillaceae</taxon>
        <taxon>Alicyclobacillus</taxon>
    </lineage>
</organism>